<gene>
    <name evidence="6" type="primary">mexR</name>
    <name evidence="5" type="ORF">C0J00_05755</name>
    <name evidence="6" type="ORF">Sp14A_13220</name>
</gene>
<dbReference type="Pfam" id="PF01047">
    <property type="entry name" value="MarR"/>
    <property type="match status" value="1"/>
</dbReference>
<keyword evidence="2" id="KW-0238">DNA-binding</keyword>
<evidence type="ECO:0000313" key="7">
    <source>
        <dbReference type="Proteomes" id="UP000238956"/>
    </source>
</evidence>
<dbReference type="GO" id="GO:0006950">
    <property type="term" value="P:response to stress"/>
    <property type="evidence" value="ECO:0007669"/>
    <property type="project" value="TreeGrafter"/>
</dbReference>
<evidence type="ECO:0000256" key="3">
    <source>
        <dbReference type="ARBA" id="ARBA00023163"/>
    </source>
</evidence>
<name>A0A2L0D4A4_9STRE</name>
<dbReference type="InterPro" id="IPR023187">
    <property type="entry name" value="Tscrpt_reg_MarR-type_CS"/>
</dbReference>
<dbReference type="RefSeq" id="WP_104967974.1">
    <property type="nucleotide sequence ID" value="NZ_CP022601.1"/>
</dbReference>
<dbReference type="InterPro" id="IPR036390">
    <property type="entry name" value="WH_DNA-bd_sf"/>
</dbReference>
<dbReference type="Proteomes" id="UP000255411">
    <property type="component" value="Chromosome"/>
</dbReference>
<keyword evidence="1" id="KW-0805">Transcription regulation</keyword>
<feature type="domain" description="HTH marR-type" evidence="4">
    <location>
        <begin position="1"/>
        <end position="135"/>
    </location>
</feature>
<keyword evidence="7" id="KW-1185">Reference proteome</keyword>
<dbReference type="InterPro" id="IPR000835">
    <property type="entry name" value="HTH_MarR-typ"/>
</dbReference>
<keyword evidence="3" id="KW-0804">Transcription</keyword>
<dbReference type="Gene3D" id="1.10.10.10">
    <property type="entry name" value="Winged helix-like DNA-binding domain superfamily/Winged helix DNA-binding domain"/>
    <property type="match status" value="1"/>
</dbReference>
<dbReference type="Proteomes" id="UP000238956">
    <property type="component" value="Chromosome"/>
</dbReference>
<dbReference type="SUPFAM" id="SSF46785">
    <property type="entry name" value="Winged helix' DNA-binding domain"/>
    <property type="match status" value="1"/>
</dbReference>
<dbReference type="OrthoDB" id="2612963at2"/>
<dbReference type="PROSITE" id="PS50995">
    <property type="entry name" value="HTH_MARR_2"/>
    <property type="match status" value="1"/>
</dbReference>
<accession>A0A2L0D4A4</accession>
<dbReference type="GO" id="GO:0003677">
    <property type="term" value="F:DNA binding"/>
    <property type="evidence" value="ECO:0007669"/>
    <property type="project" value="UniProtKB-KW"/>
</dbReference>
<dbReference type="InterPro" id="IPR039422">
    <property type="entry name" value="MarR/SlyA-like"/>
</dbReference>
<proteinExistence type="predicted"/>
<dbReference type="AlphaFoldDB" id="A0A2L0D4A4"/>
<reference evidence="5 7" key="3">
    <citation type="submission" date="2018-02" db="EMBL/GenBank/DDBJ databases">
        <title>Whole genome sequencing analysis of Streptococcus pluranimalium isolated from cattle infected mastitis in China.</title>
        <authorList>
            <person name="Zhang J.-R."/>
            <person name="Hu G.-Z."/>
        </authorList>
    </citation>
    <scope>NUCLEOTIDE SEQUENCE [LARGE SCALE GENOMIC DNA]</scope>
    <source>
        <strain evidence="5 7">TH11417</strain>
    </source>
</reference>
<protein>
    <submittedName>
        <fullName evidence="6">Multidrug resistance operon repressor</fullName>
    </submittedName>
</protein>
<dbReference type="SMART" id="SM00347">
    <property type="entry name" value="HTH_MARR"/>
    <property type="match status" value="1"/>
</dbReference>
<dbReference type="GO" id="GO:0003700">
    <property type="term" value="F:DNA-binding transcription factor activity"/>
    <property type="evidence" value="ECO:0007669"/>
    <property type="project" value="InterPro"/>
</dbReference>
<dbReference type="GeneID" id="98393413"/>
<dbReference type="KEGG" id="splr:C0J00_05755"/>
<evidence type="ECO:0000313" key="6">
    <source>
        <dbReference type="EMBL" id="AXJ13235.1"/>
    </source>
</evidence>
<evidence type="ECO:0000313" key="8">
    <source>
        <dbReference type="Proteomes" id="UP000255411"/>
    </source>
</evidence>
<dbReference type="PANTHER" id="PTHR33164:SF43">
    <property type="entry name" value="HTH-TYPE TRANSCRIPTIONAL REPRESSOR YETL"/>
    <property type="match status" value="1"/>
</dbReference>
<evidence type="ECO:0000313" key="5">
    <source>
        <dbReference type="EMBL" id="AUW96647.1"/>
    </source>
</evidence>
<reference evidence="5 7" key="2">
    <citation type="submission" date="2017-12" db="EMBL/GenBank/DDBJ databases">
        <authorList>
            <person name="Hurst M.R.H."/>
        </authorList>
    </citation>
    <scope>NUCLEOTIDE SEQUENCE [LARGE SCALE GENOMIC DNA]</scope>
    <source>
        <strain evidence="5 7">TH11417</strain>
    </source>
</reference>
<sequence length="141" mass="16260">MKTIEDMLAFKLLLAKNAMIDRRTHCEFSALGLTRGNFVTLAIIVQYPGITQSELSQKNLKDKNVIGHLVDKLEEKELVERRKGEKDRRSYQLYATKAGQEMVQTNWDDFFNHGKAVLTEEEEKTLLGLLDKLVMEEENSK</sequence>
<dbReference type="EMBL" id="CP025536">
    <property type="protein sequence ID" value="AUW96647.1"/>
    <property type="molecule type" value="Genomic_DNA"/>
</dbReference>
<organism evidence="5 7">
    <name type="scientific">Streptococcus pluranimalium</name>
    <dbReference type="NCBI Taxonomy" id="82348"/>
    <lineage>
        <taxon>Bacteria</taxon>
        <taxon>Bacillati</taxon>
        <taxon>Bacillota</taxon>
        <taxon>Bacilli</taxon>
        <taxon>Lactobacillales</taxon>
        <taxon>Streptococcaceae</taxon>
        <taxon>Streptococcus</taxon>
    </lineage>
</organism>
<reference evidence="6 8" key="1">
    <citation type="submission" date="2017-07" db="EMBL/GenBank/DDBJ databases">
        <title>Streptococcus pluranimalium as cause of bovine abortion.</title>
        <authorList>
            <person name="Rodriguez Campos S."/>
            <person name="Gobeli Brawand S."/>
            <person name="Brodard I."/>
            <person name="Rychener L."/>
            <person name="Perreten V."/>
        </authorList>
    </citation>
    <scope>NUCLEOTIDE SEQUENCE [LARGE SCALE GENOMIC DNA]</scope>
    <source>
        <strain evidence="6 8">14A0014</strain>
    </source>
</reference>
<evidence type="ECO:0000256" key="1">
    <source>
        <dbReference type="ARBA" id="ARBA00023015"/>
    </source>
</evidence>
<dbReference type="PROSITE" id="PS01117">
    <property type="entry name" value="HTH_MARR_1"/>
    <property type="match status" value="1"/>
</dbReference>
<dbReference type="EMBL" id="CP022601">
    <property type="protein sequence ID" value="AXJ13235.1"/>
    <property type="molecule type" value="Genomic_DNA"/>
</dbReference>
<evidence type="ECO:0000256" key="2">
    <source>
        <dbReference type="ARBA" id="ARBA00023125"/>
    </source>
</evidence>
<dbReference type="PANTHER" id="PTHR33164">
    <property type="entry name" value="TRANSCRIPTIONAL REGULATOR, MARR FAMILY"/>
    <property type="match status" value="1"/>
</dbReference>
<evidence type="ECO:0000259" key="4">
    <source>
        <dbReference type="PROSITE" id="PS50995"/>
    </source>
</evidence>
<dbReference type="InterPro" id="IPR036388">
    <property type="entry name" value="WH-like_DNA-bd_sf"/>
</dbReference>